<reference evidence="8" key="1">
    <citation type="journal article" date="2021" name="PeerJ">
        <title>Extensive microbial diversity within the chicken gut microbiome revealed by metagenomics and culture.</title>
        <authorList>
            <person name="Gilroy R."/>
            <person name="Ravi A."/>
            <person name="Getino M."/>
            <person name="Pursley I."/>
            <person name="Horton D.L."/>
            <person name="Alikhan N.F."/>
            <person name="Baker D."/>
            <person name="Gharbi K."/>
            <person name="Hall N."/>
            <person name="Watson M."/>
            <person name="Adriaenssens E.M."/>
            <person name="Foster-Nyarko E."/>
            <person name="Jarju S."/>
            <person name="Secka A."/>
            <person name="Antonio M."/>
            <person name="Oren A."/>
            <person name="Chaudhuri R.R."/>
            <person name="La Ragione R."/>
            <person name="Hildebrand F."/>
            <person name="Pallen M.J."/>
        </authorList>
    </citation>
    <scope>NUCLEOTIDE SEQUENCE</scope>
    <source>
        <strain evidence="8">ChiHjej10B9-743</strain>
    </source>
</reference>
<evidence type="ECO:0000256" key="2">
    <source>
        <dbReference type="ARBA" id="ARBA00012261"/>
    </source>
</evidence>
<comment type="function">
    <text evidence="5">Attaches a formyl group to the free amino group of methionyl-tRNA(fMet). The formyl group appears to play a dual role in the initiator identity of N-formylmethionyl-tRNA by promoting its recognition by IF2 and preventing the misappropriation of this tRNA by the elongation apparatus.</text>
</comment>
<evidence type="ECO:0000256" key="5">
    <source>
        <dbReference type="HAMAP-Rule" id="MF_00182"/>
    </source>
</evidence>
<dbReference type="CDD" id="cd08646">
    <property type="entry name" value="FMT_core_Met-tRNA-FMT_N"/>
    <property type="match status" value="1"/>
</dbReference>
<name>A0A9D2CH70_9ACTN</name>
<evidence type="ECO:0000313" key="9">
    <source>
        <dbReference type="Proteomes" id="UP000824133"/>
    </source>
</evidence>
<dbReference type="GO" id="GO:0005829">
    <property type="term" value="C:cytosol"/>
    <property type="evidence" value="ECO:0007669"/>
    <property type="project" value="TreeGrafter"/>
</dbReference>
<evidence type="ECO:0000256" key="4">
    <source>
        <dbReference type="ARBA" id="ARBA00022917"/>
    </source>
</evidence>
<dbReference type="GO" id="GO:0004479">
    <property type="term" value="F:methionyl-tRNA formyltransferase activity"/>
    <property type="evidence" value="ECO:0007669"/>
    <property type="project" value="UniProtKB-UniRule"/>
</dbReference>
<dbReference type="Proteomes" id="UP000824133">
    <property type="component" value="Unassembled WGS sequence"/>
</dbReference>
<evidence type="ECO:0000256" key="3">
    <source>
        <dbReference type="ARBA" id="ARBA00022679"/>
    </source>
</evidence>
<dbReference type="NCBIfam" id="TIGR00460">
    <property type="entry name" value="fmt"/>
    <property type="match status" value="1"/>
</dbReference>
<comment type="catalytic activity">
    <reaction evidence="5">
        <text>L-methionyl-tRNA(fMet) + (6R)-10-formyltetrahydrofolate = N-formyl-L-methionyl-tRNA(fMet) + (6S)-5,6,7,8-tetrahydrofolate + H(+)</text>
        <dbReference type="Rhea" id="RHEA:24380"/>
        <dbReference type="Rhea" id="RHEA-COMP:9952"/>
        <dbReference type="Rhea" id="RHEA-COMP:9953"/>
        <dbReference type="ChEBI" id="CHEBI:15378"/>
        <dbReference type="ChEBI" id="CHEBI:57453"/>
        <dbReference type="ChEBI" id="CHEBI:78530"/>
        <dbReference type="ChEBI" id="CHEBI:78844"/>
        <dbReference type="ChEBI" id="CHEBI:195366"/>
        <dbReference type="EC" id="2.1.2.9"/>
    </reaction>
</comment>
<feature type="domain" description="Formyl transferase C-terminal" evidence="7">
    <location>
        <begin position="200"/>
        <end position="294"/>
    </location>
</feature>
<accession>A0A9D2CH70</accession>
<evidence type="ECO:0000256" key="1">
    <source>
        <dbReference type="ARBA" id="ARBA00010699"/>
    </source>
</evidence>
<sequence length="304" mass="31410">MRVVFMGTPDFAVPSLEALAERHDVALVLTRPDAVRGRGKALVPSPVKACALELGLSVLETSRMTPEALDALRAAAADVFCVAAYGCILPDEVLTMAPGGCVNVHASLLPRWRGAAPIQRAILAGDAETGVSIMRIGHGVDTGAYCAQASVAVGEKDTEALTAELARVGAELLVETLPSVVDGTAAWVEQDEALVTHAAKIEKRELMLDPADGARANALRVQASGDTAPARCVVAGRGVRVCAARVGEKDVAPGGVAVGRGRVWLGCADGSLELLRVKPDGKREMEAGAWAAGLRGDGLGWGRA</sequence>
<dbReference type="InterPro" id="IPR005794">
    <property type="entry name" value="Fmt"/>
</dbReference>
<proteinExistence type="inferred from homology"/>
<dbReference type="Pfam" id="PF00551">
    <property type="entry name" value="Formyl_trans_N"/>
    <property type="match status" value="1"/>
</dbReference>
<dbReference type="Gene3D" id="3.40.50.12230">
    <property type="match status" value="1"/>
</dbReference>
<comment type="caution">
    <text evidence="8">The sequence shown here is derived from an EMBL/GenBank/DDBJ whole genome shotgun (WGS) entry which is preliminary data.</text>
</comment>
<evidence type="ECO:0000313" key="8">
    <source>
        <dbReference type="EMBL" id="HIY79066.1"/>
    </source>
</evidence>
<comment type="similarity">
    <text evidence="1 5">Belongs to the Fmt family.</text>
</comment>
<gene>
    <name evidence="5 8" type="primary">fmt</name>
    <name evidence="8" type="ORF">IAA42_01340</name>
</gene>
<evidence type="ECO:0000259" key="7">
    <source>
        <dbReference type="Pfam" id="PF02911"/>
    </source>
</evidence>
<dbReference type="EC" id="2.1.2.9" evidence="2 5"/>
<dbReference type="AlphaFoldDB" id="A0A9D2CH70"/>
<keyword evidence="3 5" id="KW-0808">Transferase</keyword>
<dbReference type="InterPro" id="IPR036477">
    <property type="entry name" value="Formyl_transf_N_sf"/>
</dbReference>
<feature type="domain" description="Formyl transferase N-terminal" evidence="6">
    <location>
        <begin position="1"/>
        <end position="176"/>
    </location>
</feature>
<feature type="binding site" evidence="5">
    <location>
        <begin position="107"/>
        <end position="110"/>
    </location>
    <ligand>
        <name>(6S)-5,6,7,8-tetrahydrofolate</name>
        <dbReference type="ChEBI" id="CHEBI:57453"/>
    </ligand>
</feature>
<dbReference type="InterPro" id="IPR041711">
    <property type="entry name" value="Met-tRNA-FMT_N"/>
</dbReference>
<reference evidence="8" key="2">
    <citation type="submission" date="2021-04" db="EMBL/GenBank/DDBJ databases">
        <authorList>
            <person name="Gilroy R."/>
        </authorList>
    </citation>
    <scope>NUCLEOTIDE SEQUENCE</scope>
    <source>
        <strain evidence="8">ChiHjej10B9-743</strain>
    </source>
</reference>
<dbReference type="PANTHER" id="PTHR11138">
    <property type="entry name" value="METHIONYL-TRNA FORMYLTRANSFERASE"/>
    <property type="match status" value="1"/>
</dbReference>
<organism evidence="8 9">
    <name type="scientific">Candidatus Olsenella excrementavium</name>
    <dbReference type="NCBI Taxonomy" id="2838709"/>
    <lineage>
        <taxon>Bacteria</taxon>
        <taxon>Bacillati</taxon>
        <taxon>Actinomycetota</taxon>
        <taxon>Coriobacteriia</taxon>
        <taxon>Coriobacteriales</taxon>
        <taxon>Atopobiaceae</taxon>
        <taxon>Olsenella</taxon>
    </lineage>
</organism>
<dbReference type="HAMAP" id="MF_00182">
    <property type="entry name" value="Formyl_trans"/>
    <property type="match status" value="1"/>
</dbReference>
<dbReference type="SUPFAM" id="SSF50486">
    <property type="entry name" value="FMT C-terminal domain-like"/>
    <property type="match status" value="1"/>
</dbReference>
<dbReference type="InterPro" id="IPR011034">
    <property type="entry name" value="Formyl_transferase-like_C_sf"/>
</dbReference>
<evidence type="ECO:0000259" key="6">
    <source>
        <dbReference type="Pfam" id="PF00551"/>
    </source>
</evidence>
<dbReference type="EMBL" id="DXCP01000006">
    <property type="protein sequence ID" value="HIY79066.1"/>
    <property type="molecule type" value="Genomic_DNA"/>
</dbReference>
<dbReference type="PANTHER" id="PTHR11138:SF5">
    <property type="entry name" value="METHIONYL-TRNA FORMYLTRANSFERASE, MITOCHONDRIAL"/>
    <property type="match status" value="1"/>
</dbReference>
<dbReference type="InterPro" id="IPR005793">
    <property type="entry name" value="Formyl_trans_C"/>
</dbReference>
<protein>
    <recommendedName>
        <fullName evidence="2 5">Methionyl-tRNA formyltransferase</fullName>
        <ecNumber evidence="2 5">2.1.2.9</ecNumber>
    </recommendedName>
</protein>
<dbReference type="Pfam" id="PF02911">
    <property type="entry name" value="Formyl_trans_C"/>
    <property type="match status" value="1"/>
</dbReference>
<dbReference type="InterPro" id="IPR002376">
    <property type="entry name" value="Formyl_transf_N"/>
</dbReference>
<dbReference type="SUPFAM" id="SSF53328">
    <property type="entry name" value="Formyltransferase"/>
    <property type="match status" value="1"/>
</dbReference>
<keyword evidence="4 5" id="KW-0648">Protein biosynthesis</keyword>